<dbReference type="PANTHER" id="PTHR30386:SF26">
    <property type="entry name" value="TRANSPORT PROTEIN COMB"/>
    <property type="match status" value="1"/>
</dbReference>
<comment type="similarity">
    <text evidence="2">Belongs to the membrane fusion protein (MFP) (TC 8.A.1) family.</text>
</comment>
<evidence type="ECO:0000256" key="6">
    <source>
        <dbReference type="SAM" id="Phobius"/>
    </source>
</evidence>
<evidence type="ECO:0000256" key="5">
    <source>
        <dbReference type="ARBA" id="ARBA00023136"/>
    </source>
</evidence>
<evidence type="ECO:0000256" key="4">
    <source>
        <dbReference type="ARBA" id="ARBA00022989"/>
    </source>
</evidence>
<sequence>MNNDVFRKVSIERLSSPEQLDTLMKVTSPKGWLALSALGLLLVSAIVWGFYGTLNTKMQAQGVLIRPGGLQNIYSSSSGPITDIRVVENDYVHKGDVIARIEQPAMVQQLEQLAESLKAAELANQRTPSAELEEQINKIRNGLAALKTAYFNESRVVSAYTGRVLEVKVKKGASIGVGLPIITVESGEEQAKDLKTVMYVPIQEGKTIIPGMTVDISPSSVNKEEYGFLIGRVTSVSEFPVTAQTMLLTLGNEALVQELAGRGSALLEVLVDLVPDPSTISGYKWSTPKGPPQLIDSGTFTSGSITIKRQKPITSVIPQIK</sequence>
<keyword evidence="5 6" id="KW-0472">Membrane</keyword>
<dbReference type="InterPro" id="IPR050739">
    <property type="entry name" value="MFP"/>
</dbReference>
<keyword evidence="4 6" id="KW-1133">Transmembrane helix</keyword>
<dbReference type="EMBL" id="JAHZIK010000632">
    <property type="protein sequence ID" value="MBW7456649.1"/>
    <property type="molecule type" value="Genomic_DNA"/>
</dbReference>
<gene>
    <name evidence="7" type="ORF">K0U00_21665</name>
</gene>
<dbReference type="RefSeq" id="WP_210043891.1">
    <property type="nucleotide sequence ID" value="NZ_JBHLVU010000001.1"/>
</dbReference>
<dbReference type="InterPro" id="IPR022275">
    <property type="entry name" value="NHPM_bacteriocin_SS_HylD"/>
</dbReference>
<evidence type="ECO:0000256" key="1">
    <source>
        <dbReference type="ARBA" id="ARBA00004167"/>
    </source>
</evidence>
<dbReference type="NCBIfam" id="TIGR03794">
    <property type="entry name" value="NHLM_micro_HlyD"/>
    <property type="match status" value="1"/>
</dbReference>
<evidence type="ECO:0000313" key="8">
    <source>
        <dbReference type="Proteomes" id="UP001519887"/>
    </source>
</evidence>
<keyword evidence="8" id="KW-1185">Reference proteome</keyword>
<evidence type="ECO:0000256" key="2">
    <source>
        <dbReference type="ARBA" id="ARBA00009477"/>
    </source>
</evidence>
<evidence type="ECO:0000256" key="3">
    <source>
        <dbReference type="ARBA" id="ARBA00022692"/>
    </source>
</evidence>
<feature type="transmembrane region" description="Helical" evidence="6">
    <location>
        <begin position="32"/>
        <end position="51"/>
    </location>
</feature>
<comment type="subcellular location">
    <subcellularLocation>
        <location evidence="1">Membrane</location>
        <topology evidence="1">Single-pass membrane protein</topology>
    </subcellularLocation>
</comment>
<organism evidence="7 8">
    <name type="scientific">Paenibacillus sepulcri</name>
    <dbReference type="NCBI Taxonomy" id="359917"/>
    <lineage>
        <taxon>Bacteria</taxon>
        <taxon>Bacillati</taxon>
        <taxon>Bacillota</taxon>
        <taxon>Bacilli</taxon>
        <taxon>Bacillales</taxon>
        <taxon>Paenibacillaceae</taxon>
        <taxon>Paenibacillus</taxon>
    </lineage>
</organism>
<dbReference type="Gene3D" id="2.40.50.100">
    <property type="match status" value="1"/>
</dbReference>
<proteinExistence type="inferred from homology"/>
<dbReference type="Proteomes" id="UP001519887">
    <property type="component" value="Unassembled WGS sequence"/>
</dbReference>
<name>A0ABS7C6W5_9BACL</name>
<keyword evidence="3 6" id="KW-0812">Transmembrane</keyword>
<accession>A0ABS7C6W5</accession>
<dbReference type="SUPFAM" id="SSF111369">
    <property type="entry name" value="HlyD-like secretion proteins"/>
    <property type="match status" value="1"/>
</dbReference>
<comment type="caution">
    <text evidence="7">The sequence shown here is derived from an EMBL/GenBank/DDBJ whole genome shotgun (WGS) entry which is preliminary data.</text>
</comment>
<dbReference type="PANTHER" id="PTHR30386">
    <property type="entry name" value="MEMBRANE FUSION SUBUNIT OF EMRAB-TOLC MULTIDRUG EFFLUX PUMP"/>
    <property type="match status" value="1"/>
</dbReference>
<protein>
    <submittedName>
        <fullName evidence="7">NHLP bacteriocin system secretion protein</fullName>
    </submittedName>
</protein>
<evidence type="ECO:0000313" key="7">
    <source>
        <dbReference type="EMBL" id="MBW7456649.1"/>
    </source>
</evidence>
<reference evidence="7 8" key="1">
    <citation type="submission" date="2021-07" db="EMBL/GenBank/DDBJ databases">
        <title>Paenibacillus radiodurans sp. nov., isolated from the southeastern edge of Tengger Desert.</title>
        <authorList>
            <person name="Zhang G."/>
        </authorList>
    </citation>
    <scope>NUCLEOTIDE SEQUENCE [LARGE SCALE GENOMIC DNA]</scope>
    <source>
        <strain evidence="7 8">CCM 7311</strain>
    </source>
</reference>